<dbReference type="PANTHER" id="PTHR37558">
    <property type="entry name" value="HTH CENPB-TYPE DOMAIN-CONTAINING PROTEIN"/>
    <property type="match status" value="1"/>
</dbReference>
<evidence type="ECO:0000313" key="3">
    <source>
        <dbReference type="Proteomes" id="UP001209570"/>
    </source>
</evidence>
<reference evidence="2" key="1">
    <citation type="submission" date="2021-12" db="EMBL/GenBank/DDBJ databases">
        <title>Prjna785345.</title>
        <authorList>
            <person name="Rujirawat T."/>
            <person name="Krajaejun T."/>
        </authorList>
    </citation>
    <scope>NUCLEOTIDE SEQUENCE</scope>
    <source>
        <strain evidence="2">Pi057C3</strain>
    </source>
</reference>
<name>A0AAD5LGB4_PYTIN</name>
<comment type="caution">
    <text evidence="2">The sequence shown here is derived from an EMBL/GenBank/DDBJ whole genome shotgun (WGS) entry which is preliminary data.</text>
</comment>
<protein>
    <recommendedName>
        <fullName evidence="4">Myb-like domain-containing protein</fullName>
    </recommendedName>
</protein>
<dbReference type="AlphaFoldDB" id="A0AAD5LGB4"/>
<proteinExistence type="predicted"/>
<dbReference type="PANTHER" id="PTHR37558:SF1">
    <property type="entry name" value="HTH CENPB-TYPE DOMAIN-CONTAINING PROTEIN"/>
    <property type="match status" value="1"/>
</dbReference>
<evidence type="ECO:0008006" key="4">
    <source>
        <dbReference type="Google" id="ProtNLM"/>
    </source>
</evidence>
<accession>A0AAD5LGB4</accession>
<feature type="region of interest" description="Disordered" evidence="1">
    <location>
        <begin position="85"/>
        <end position="142"/>
    </location>
</feature>
<evidence type="ECO:0000256" key="1">
    <source>
        <dbReference type="SAM" id="MobiDB-lite"/>
    </source>
</evidence>
<evidence type="ECO:0000313" key="2">
    <source>
        <dbReference type="EMBL" id="KAJ0397078.1"/>
    </source>
</evidence>
<organism evidence="2 3">
    <name type="scientific">Pythium insidiosum</name>
    <name type="common">Pythiosis disease agent</name>
    <dbReference type="NCBI Taxonomy" id="114742"/>
    <lineage>
        <taxon>Eukaryota</taxon>
        <taxon>Sar</taxon>
        <taxon>Stramenopiles</taxon>
        <taxon>Oomycota</taxon>
        <taxon>Peronosporomycetes</taxon>
        <taxon>Pythiales</taxon>
        <taxon>Pythiaceae</taxon>
        <taxon>Pythium</taxon>
    </lineage>
</organism>
<sequence>MAPEQNKRTFRFKPAHDVILLKEVARQRPWTAVHGETLSSWEAIGHAFNAQLAVVRPGSLTIDPKACQRRYKALIDSFISGDLSSLRSTGTPEEVNEREQLIAETKDHRAERGDRRSSRGGGAEAHSIDSHGSPLTDMLPEGTNVNEQHKRSLDVNGSPINAAKRVRTSVAASGDASAALNSLAIEFLQRHLQEESVRRHNELRLAEEKLDLEKQRFEIEKREREATLAMMNGQLELIKQLSRDLQSKR</sequence>
<keyword evidence="3" id="KW-1185">Reference proteome</keyword>
<gene>
    <name evidence="2" type="ORF">P43SY_005309</name>
</gene>
<dbReference type="EMBL" id="JAKCXM010000268">
    <property type="protein sequence ID" value="KAJ0397078.1"/>
    <property type="molecule type" value="Genomic_DNA"/>
</dbReference>
<feature type="compositionally biased region" description="Basic and acidic residues" evidence="1">
    <location>
        <begin position="95"/>
        <end position="117"/>
    </location>
</feature>
<dbReference type="Proteomes" id="UP001209570">
    <property type="component" value="Unassembled WGS sequence"/>
</dbReference>